<evidence type="ECO:0000313" key="2">
    <source>
        <dbReference type="Proteomes" id="UP000886900"/>
    </source>
</evidence>
<protein>
    <submittedName>
        <fullName evidence="1">Uncharacterized protein</fullName>
    </submittedName>
</protein>
<evidence type="ECO:0000313" key="1">
    <source>
        <dbReference type="EMBL" id="MBV4466038.1"/>
    </source>
</evidence>
<organism evidence="1 2">
    <name type="scientific">Pseudomonas farris</name>
    <dbReference type="NCBI Taxonomy" id="2841207"/>
    <lineage>
        <taxon>Bacteria</taxon>
        <taxon>Pseudomonadati</taxon>
        <taxon>Pseudomonadota</taxon>
        <taxon>Gammaproteobacteria</taxon>
        <taxon>Pseudomonadales</taxon>
        <taxon>Pseudomonadaceae</taxon>
        <taxon>Pseudomonas</taxon>
    </lineage>
</organism>
<sequence>MERNVVMTRDNFLFKDSSRIYKQANELARGLRCSISGDSEWFSDAAQLLASHGLLALQNDEQWLRAIEYTKQRLDSIACTIDTRIAIPALLEAVDDFYYRDTNWKKEVPICGSAMKTSIAMIWPNRQAQTAVDKSAAQLQKLVFAAMAWEQLVASYEHHKVFRFESVEFHPRGFSHSSERYKVLLAQWNAMASPYGETQRTLEHSKSVIFENPRAFSDAVTRVLEGEKSSDIELFAGTVFAQAGEKPAFWLGLKARLTVLQFALQFKLAGAEVYSGVVLFEEFAAEITGFGLQVASVQASVEACFWQADWYPKRRMKDFPSNMLVERPVLRIDNKTFATTVLTIIDSINCFVENSVFDCADYGGSPVHPSAFQMHISQPFEQAAVDLCLKIGWKAGVVSDKGYWAAGNCQLVHPNGKKVPGEIDVLALHPSGLLALILECKVLTQPFSKSKLTNVVGKLGPDDQENFHSKLERKVNWLSDVPALKGAEVVGALLVDQGSFLGRGAPHPVVDLEQLTDLLEFFNKQINSDIGE</sequence>
<dbReference type="Proteomes" id="UP000886900">
    <property type="component" value="Unassembled WGS sequence"/>
</dbReference>
<comment type="caution">
    <text evidence="1">The sequence shown here is derived from an EMBL/GenBank/DDBJ whole genome shotgun (WGS) entry which is preliminary data.</text>
</comment>
<proteinExistence type="predicted"/>
<dbReference type="RefSeq" id="WP_217857973.1">
    <property type="nucleotide sequence ID" value="NZ_JAHSTV010000011.1"/>
</dbReference>
<reference evidence="1" key="1">
    <citation type="submission" date="2021-06" db="EMBL/GenBank/DDBJ databases">
        <title>Updating the genus Pseudomonas: Description of 43 new species and partition of the Pseudomonas putida group.</title>
        <authorList>
            <person name="Girard L."/>
            <person name="Lood C."/>
            <person name="Vandamme P."/>
            <person name="Rokni-Zadeh H."/>
            <person name="Van Noort V."/>
            <person name="Hofte M."/>
            <person name="Lavigne R."/>
            <person name="De Mot R."/>
        </authorList>
    </citation>
    <scope>NUCLEOTIDE SEQUENCE</scope>
    <source>
        <strain evidence="1">SWRI79</strain>
    </source>
</reference>
<gene>
    <name evidence="1" type="ORF">KVG95_22220</name>
</gene>
<name>A0ABS6PZY9_9PSED</name>
<dbReference type="EMBL" id="JAHSTV010000011">
    <property type="protein sequence ID" value="MBV4466038.1"/>
    <property type="molecule type" value="Genomic_DNA"/>
</dbReference>
<keyword evidence="2" id="KW-1185">Reference proteome</keyword>
<accession>A0ABS6PZY9</accession>